<proteinExistence type="predicted"/>
<name>A0A167XGT0_9AGAM</name>
<feature type="compositionally biased region" description="Basic residues" evidence="1">
    <location>
        <begin position="28"/>
        <end position="39"/>
    </location>
</feature>
<evidence type="ECO:0000313" key="2">
    <source>
        <dbReference type="EMBL" id="KZP07205.1"/>
    </source>
</evidence>
<gene>
    <name evidence="2" type="ORF">FIBSPDRAFT_965817</name>
</gene>
<feature type="region of interest" description="Disordered" evidence="1">
    <location>
        <begin position="82"/>
        <end position="145"/>
    </location>
</feature>
<protein>
    <submittedName>
        <fullName evidence="2">Uncharacterized protein</fullName>
    </submittedName>
</protein>
<dbReference type="AlphaFoldDB" id="A0A167XGT0"/>
<dbReference type="OrthoDB" id="3066072at2759"/>
<feature type="compositionally biased region" description="Low complexity" evidence="1">
    <location>
        <begin position="131"/>
        <end position="145"/>
    </location>
</feature>
<feature type="region of interest" description="Disordered" evidence="1">
    <location>
        <begin position="19"/>
        <end position="43"/>
    </location>
</feature>
<organism evidence="2">
    <name type="scientific">Athelia psychrophila</name>
    <dbReference type="NCBI Taxonomy" id="1759441"/>
    <lineage>
        <taxon>Eukaryota</taxon>
        <taxon>Fungi</taxon>
        <taxon>Dikarya</taxon>
        <taxon>Basidiomycota</taxon>
        <taxon>Agaricomycotina</taxon>
        <taxon>Agaricomycetes</taxon>
        <taxon>Agaricomycetidae</taxon>
        <taxon>Atheliales</taxon>
        <taxon>Atheliaceae</taxon>
        <taxon>Athelia</taxon>
    </lineage>
</organism>
<feature type="compositionally biased region" description="Basic and acidic residues" evidence="1">
    <location>
        <begin position="82"/>
        <end position="130"/>
    </location>
</feature>
<sequence>MQMDFALKTLMEKENERLRKRLFDKGKKPSKKTSGHARHMTSNEMLDALARDEWASLMKEVFKERVFKQRKVAYEKWCKEMADQEKAREREAERAEKDEGKRRKDAEKARELDRKRRERERVKALKEGAKLQKAVDAAAAKAEKA</sequence>
<evidence type="ECO:0000256" key="1">
    <source>
        <dbReference type="SAM" id="MobiDB-lite"/>
    </source>
</evidence>
<dbReference type="EMBL" id="KV417758">
    <property type="protein sequence ID" value="KZP07205.1"/>
    <property type="molecule type" value="Genomic_DNA"/>
</dbReference>
<accession>A0A167XGT0</accession>
<reference evidence="2" key="1">
    <citation type="journal article" date="2016" name="Mol. Biol. Evol.">
        <title>Comparative Genomics of Early-Diverging Mushroom-Forming Fungi Provides Insights into the Origins of Lignocellulose Decay Capabilities.</title>
        <authorList>
            <person name="Nagy L.G."/>
            <person name="Riley R."/>
            <person name="Tritt A."/>
            <person name="Adam C."/>
            <person name="Daum C."/>
            <person name="Floudas D."/>
            <person name="Sun H."/>
            <person name="Yadav J.S."/>
            <person name="Pangilinan J."/>
            <person name="Larsson K.H."/>
            <person name="Matsuura K."/>
            <person name="Barry K."/>
            <person name="Labutti K."/>
            <person name="Kuo R."/>
            <person name="Ohm R.A."/>
            <person name="Bhattacharya S.S."/>
            <person name="Shirouzu T."/>
            <person name="Yoshinaga Y."/>
            <person name="Martin F.M."/>
            <person name="Grigoriev I.V."/>
            <person name="Hibbett D.S."/>
        </authorList>
    </citation>
    <scope>NUCLEOTIDE SEQUENCE [LARGE SCALE GENOMIC DNA]</scope>
    <source>
        <strain evidence="2">CBS 109695</strain>
    </source>
</reference>